<protein>
    <submittedName>
        <fullName evidence="2">Chromosome partitioning protein ParB</fullName>
    </submittedName>
</protein>
<gene>
    <name evidence="2" type="ORF">F9817_14375</name>
</gene>
<dbReference type="EMBL" id="WEKT01000028">
    <property type="protein sequence ID" value="MZI94380.1"/>
    <property type="molecule type" value="Genomic_DNA"/>
</dbReference>
<feature type="signal peptide" evidence="1">
    <location>
        <begin position="1"/>
        <end position="23"/>
    </location>
</feature>
<dbReference type="CDD" id="cd16390">
    <property type="entry name" value="ParB_N_Srx_like"/>
    <property type="match status" value="1"/>
</dbReference>
<dbReference type="Proteomes" id="UP000462621">
    <property type="component" value="Unassembled WGS sequence"/>
</dbReference>
<dbReference type="Pfam" id="PF08857">
    <property type="entry name" value="ParBc_2"/>
    <property type="match status" value="1"/>
</dbReference>
<proteinExistence type="predicted"/>
<feature type="chain" id="PRO_5030719449" evidence="1">
    <location>
        <begin position="24"/>
        <end position="308"/>
    </location>
</feature>
<name>A0A7X4LLX2_9VIBR</name>
<organism evidence="2 3">
    <name type="scientific">Vibrio eleionomae</name>
    <dbReference type="NCBI Taxonomy" id="2653505"/>
    <lineage>
        <taxon>Bacteria</taxon>
        <taxon>Pseudomonadati</taxon>
        <taxon>Pseudomonadota</taxon>
        <taxon>Gammaproteobacteria</taxon>
        <taxon>Vibrionales</taxon>
        <taxon>Vibrionaceae</taxon>
        <taxon>Vibrio</taxon>
    </lineage>
</organism>
<reference evidence="2 3" key="1">
    <citation type="submission" date="2019-10" db="EMBL/GenBank/DDBJ databases">
        <title>Vibrio sp. nov. isolated from a shrimp pond.</title>
        <authorList>
            <person name="Gomez-Gil B."/>
            <person name="Enciso-Ibarra J."/>
            <person name="Enciso-Ibarra K."/>
            <person name="Bolan-Mejia C."/>
        </authorList>
    </citation>
    <scope>NUCLEOTIDE SEQUENCE [LARGE SCALE GENOMIC DNA]</scope>
    <source>
        <strain evidence="2 3">CAIM 722</strain>
    </source>
</reference>
<dbReference type="Gene3D" id="3.90.1530.10">
    <property type="entry name" value="Conserved hypothetical protein from pyrococcus furiosus pfu- 392566-001, ParB domain"/>
    <property type="match status" value="1"/>
</dbReference>
<accession>A0A7X4LLX2</accession>
<dbReference type="InterPro" id="IPR036086">
    <property type="entry name" value="ParB/Sulfiredoxin_sf"/>
</dbReference>
<keyword evidence="3" id="KW-1185">Reference proteome</keyword>
<evidence type="ECO:0000313" key="2">
    <source>
        <dbReference type="EMBL" id="MZI94380.1"/>
    </source>
</evidence>
<evidence type="ECO:0000256" key="1">
    <source>
        <dbReference type="SAM" id="SignalP"/>
    </source>
</evidence>
<evidence type="ECO:0000313" key="3">
    <source>
        <dbReference type="Proteomes" id="UP000462621"/>
    </source>
</evidence>
<dbReference type="InterPro" id="IPR014956">
    <property type="entry name" value="ParBc_2"/>
</dbReference>
<comment type="caution">
    <text evidence="2">The sequence shown here is derived from an EMBL/GenBank/DDBJ whole genome shotgun (WGS) entry which is preliminary data.</text>
</comment>
<dbReference type="SUPFAM" id="SSF110849">
    <property type="entry name" value="ParB/Sulfiredoxin"/>
    <property type="match status" value="1"/>
</dbReference>
<keyword evidence="1" id="KW-0732">Signal</keyword>
<sequence>MLMKLGHILSAFIFLAGSHTALAENLDNVKPNQIISVTLSQLHPTQPSVGYDEIYYKLGRFSHEPKKLYDTLCEINGEKGIAHFYEHSKPTDASSYKCKEPVGTERDDMKTAVIGPDAKLYLTDGHHTFVSLWQLPEAGKDLKVHVIITKDYRSESTTDFWQNMIMDNNAWLFNRYHNPISWHQLPTDLELSKFDDDRYRSFMYFSRGISWDKPNPAMPYIEFYWATAVRTVFDLNQYDLNTQQGYLKALAEGGDAIIRLRSPNLGGSGKNAVDLGQYPKVSKKGLKHLQKRFSKLSYMIEYKQQLSK</sequence>
<dbReference type="AlphaFoldDB" id="A0A7X4LLX2"/>